<proteinExistence type="predicted"/>
<name>A0ABV2BX27_9GAMM</name>
<comment type="caution">
    <text evidence="1">The sequence shown here is derived from an EMBL/GenBank/DDBJ whole genome shotgun (WGS) entry which is preliminary data.</text>
</comment>
<dbReference type="EMBL" id="JBEVCJ010000022">
    <property type="protein sequence ID" value="MET1256485.1"/>
    <property type="molecule type" value="Genomic_DNA"/>
</dbReference>
<protein>
    <submittedName>
        <fullName evidence="1">Uncharacterized protein</fullName>
    </submittedName>
</protein>
<evidence type="ECO:0000313" key="1">
    <source>
        <dbReference type="EMBL" id="MET1256485.1"/>
    </source>
</evidence>
<dbReference type="Proteomes" id="UP001548189">
    <property type="component" value="Unassembled WGS sequence"/>
</dbReference>
<organism evidence="1 2">
    <name type="scientific">Aliikangiella maris</name>
    <dbReference type="NCBI Taxonomy" id="3162458"/>
    <lineage>
        <taxon>Bacteria</taxon>
        <taxon>Pseudomonadati</taxon>
        <taxon>Pseudomonadota</taxon>
        <taxon>Gammaproteobacteria</taxon>
        <taxon>Oceanospirillales</taxon>
        <taxon>Pleioneaceae</taxon>
        <taxon>Aliikangiella</taxon>
    </lineage>
</organism>
<gene>
    <name evidence="1" type="ORF">ABVT43_15195</name>
</gene>
<sequence>MKKLLILISFLVVAWQLLFKMTTELGPGVKAPLPPFQGPPSGQAPINKDGYLITELASFSINAKVLSKEFYFLGREADLSPVDLALGWGRMSDESVLSQIDISQSGRWYRWQSKNFAIPRREIETSSANMHMIPADNEIKLALSRVKEGQIIQLTGSLVKVEANDGWRWKSSLTREDTGNGACELIYVKHFSIVDI</sequence>
<accession>A0ABV2BX27</accession>
<keyword evidence="2" id="KW-1185">Reference proteome</keyword>
<reference evidence="1 2" key="1">
    <citation type="submission" date="2024-06" db="EMBL/GenBank/DDBJ databases">
        <authorList>
            <person name="Li F."/>
        </authorList>
    </citation>
    <scope>NUCLEOTIDE SEQUENCE [LARGE SCALE GENOMIC DNA]</scope>
    <source>
        <strain evidence="1 2">GXAS 311</strain>
    </source>
</reference>
<evidence type="ECO:0000313" key="2">
    <source>
        <dbReference type="Proteomes" id="UP001548189"/>
    </source>
</evidence>